<proteinExistence type="predicted"/>
<gene>
    <name evidence="1" type="ORF">DY926_14850</name>
</gene>
<dbReference type="Proteomes" id="UP000262371">
    <property type="component" value="Unassembled WGS sequence"/>
</dbReference>
<name>A0A371YWZ8_9PROT</name>
<accession>A0A371YWZ8</accession>
<evidence type="ECO:0000313" key="1">
    <source>
        <dbReference type="EMBL" id="RFD18762.1"/>
    </source>
</evidence>
<sequence>MIEAQKDITLNEMVAGLKDEQSVGIGRSMLSRWLRQHRWTFKEDRTCIGAGARKYPETSAGLVRQPALTSIRTVGSSSTKPASPRRWPVCVVVLYAENAVGQAFLTAHHFHRRPAPHGHDRTLRP</sequence>
<keyword evidence="2" id="KW-1185">Reference proteome</keyword>
<evidence type="ECO:0000313" key="2">
    <source>
        <dbReference type="Proteomes" id="UP000262371"/>
    </source>
</evidence>
<reference evidence="1 2" key="1">
    <citation type="submission" date="2018-08" db="EMBL/GenBank/DDBJ databases">
        <title>Komagataeibacter sp. AV 382.</title>
        <authorList>
            <person name="Skraban J."/>
            <person name="Trcek J."/>
        </authorList>
    </citation>
    <scope>NUCLEOTIDE SEQUENCE [LARGE SCALE GENOMIC DNA]</scope>
    <source>
        <strain evidence="1 2">AV 382</strain>
    </source>
</reference>
<protein>
    <submittedName>
        <fullName evidence="1">Uncharacterized protein</fullName>
    </submittedName>
</protein>
<organism evidence="1 2">
    <name type="scientific">Komagataeibacter melaceti</name>
    <dbReference type="NCBI Taxonomy" id="2766577"/>
    <lineage>
        <taxon>Bacteria</taxon>
        <taxon>Pseudomonadati</taxon>
        <taxon>Pseudomonadota</taxon>
        <taxon>Alphaproteobacteria</taxon>
        <taxon>Acetobacterales</taxon>
        <taxon>Acetobacteraceae</taxon>
        <taxon>Komagataeibacter</taxon>
    </lineage>
</organism>
<dbReference type="EMBL" id="QUWV01000152">
    <property type="protein sequence ID" value="RFD18762.1"/>
    <property type="molecule type" value="Genomic_DNA"/>
</dbReference>
<comment type="caution">
    <text evidence="1">The sequence shown here is derived from an EMBL/GenBank/DDBJ whole genome shotgun (WGS) entry which is preliminary data.</text>
</comment>
<dbReference type="AlphaFoldDB" id="A0A371YWZ8"/>